<dbReference type="EMBL" id="MU167249">
    <property type="protein sequence ID" value="KAG0147354.1"/>
    <property type="molecule type" value="Genomic_DNA"/>
</dbReference>
<dbReference type="Pfam" id="PF09531">
    <property type="entry name" value="Ndc1_Nup"/>
    <property type="match status" value="1"/>
</dbReference>
<evidence type="ECO:0000256" key="3">
    <source>
        <dbReference type="ARBA" id="ARBA00005760"/>
    </source>
</evidence>
<evidence type="ECO:0000256" key="13">
    <source>
        <dbReference type="SAM" id="MobiDB-lite"/>
    </source>
</evidence>
<keyword evidence="7" id="KW-0653">Protein transport</keyword>
<keyword evidence="12" id="KW-0539">Nucleus</keyword>
<evidence type="ECO:0000256" key="8">
    <source>
        <dbReference type="ARBA" id="ARBA00022989"/>
    </source>
</evidence>
<evidence type="ECO:0000256" key="6">
    <source>
        <dbReference type="ARBA" id="ARBA00022816"/>
    </source>
</evidence>
<dbReference type="InterPro" id="IPR019049">
    <property type="entry name" value="Nucleoporin_prot_Ndc1/Nup"/>
</dbReference>
<dbReference type="GO" id="GO:0031965">
    <property type="term" value="C:nuclear membrane"/>
    <property type="evidence" value="ECO:0007669"/>
    <property type="project" value="UniProtKB-SubCell"/>
</dbReference>
<dbReference type="AlphaFoldDB" id="A0A9P6TD19"/>
<evidence type="ECO:0000256" key="4">
    <source>
        <dbReference type="ARBA" id="ARBA00022448"/>
    </source>
</evidence>
<sequence length="662" mass="74312">MTESIKPGVGKDTYTRLYYVVLRRRACHFCVITFATSAGILWLAMLDGKTALWNGLRISLWIMAGAVWASATIPMMMLRRSQRQTSPSACLTRYQAIISVLGSAQYLAAAFLLSLSALLLWACYVAAASALNEDPDLKLFKSMPGRGASQLNERPVYLAASAVFCACSYSFLVVYDQRFSPRAADQPEGAMISQRIWRSLPLVFTRANRLTFICSVTFLPIYLVCRRYIIRAIVFSKYVQLTRFIKPHLVMMIKFNSIFTFTTNIRLVVLDLLMVSCWEVTQAFWDVYLTQPLAISQFSDEPNRCLLEGLRAVDPRIQYRALAELAQISWRDPARRVSIFKDIRSQPKIFNAIVDECISVIHVTQARVASRGQIVPTGKSSTTNTITTQASHTVAGQSRSALVKDLPQLFNPQPQSNSLKKALLSKLLTSPPDSGSSAPQAPTPKAPPTHQQAGNNYQIPEIFQSPRKLQNPEKQPEPTLPPPPLKKVLAAPNPKSRKEKIVPKAWELARTSRLLRSLEQFCALEDWLFLPSVRMEVRRSLIDHRTCTLAVEAVTNLICASLTEDQYGVAQDQIPRVIECLIECLETVKTFSLEICEEYRSSSEKGSADEELKETMEEFVGPLLTRLNDGTVGVLDQFGPYLKEWTFSPKTDAWIQARVKKA</sequence>
<dbReference type="GO" id="GO:0030674">
    <property type="term" value="F:protein-macromolecule adaptor activity"/>
    <property type="evidence" value="ECO:0007669"/>
    <property type="project" value="TreeGrafter"/>
</dbReference>
<keyword evidence="5 14" id="KW-0812">Transmembrane</keyword>
<dbReference type="PANTHER" id="PTHR13269">
    <property type="entry name" value="NUCLEOPORIN NDC1"/>
    <property type="match status" value="1"/>
</dbReference>
<evidence type="ECO:0000256" key="2">
    <source>
        <dbReference type="ARBA" id="ARBA00004567"/>
    </source>
</evidence>
<feature type="transmembrane region" description="Helical" evidence="14">
    <location>
        <begin position="58"/>
        <end position="78"/>
    </location>
</feature>
<feature type="region of interest" description="Disordered" evidence="13">
    <location>
        <begin position="427"/>
        <end position="454"/>
    </location>
</feature>
<keyword evidence="16" id="KW-1185">Reference proteome</keyword>
<dbReference type="OrthoDB" id="67850at2759"/>
<comment type="subcellular location">
    <subcellularLocation>
        <location evidence="1">Nucleus membrane</location>
        <topology evidence="1">Multi-pass membrane protein</topology>
    </subcellularLocation>
    <subcellularLocation>
        <location evidence="2">Nucleus</location>
        <location evidence="2">Nuclear pore complex</location>
    </subcellularLocation>
</comment>
<keyword evidence="9" id="KW-0811">Translocation</keyword>
<evidence type="ECO:0000256" key="1">
    <source>
        <dbReference type="ARBA" id="ARBA00004232"/>
    </source>
</evidence>
<comment type="caution">
    <text evidence="15">The sequence shown here is derived from an EMBL/GenBank/DDBJ whole genome shotgun (WGS) entry which is preliminary data.</text>
</comment>
<accession>A0A9P6TD19</accession>
<dbReference type="GO" id="GO:0006999">
    <property type="term" value="P:nuclear pore organization"/>
    <property type="evidence" value="ECO:0007669"/>
    <property type="project" value="TreeGrafter"/>
</dbReference>
<evidence type="ECO:0000256" key="10">
    <source>
        <dbReference type="ARBA" id="ARBA00023132"/>
    </source>
</evidence>
<dbReference type="GO" id="GO:0015031">
    <property type="term" value="P:protein transport"/>
    <property type="evidence" value="ECO:0007669"/>
    <property type="project" value="UniProtKB-KW"/>
</dbReference>
<feature type="transmembrane region" description="Helical" evidence="14">
    <location>
        <begin position="106"/>
        <end position="131"/>
    </location>
</feature>
<evidence type="ECO:0000313" key="15">
    <source>
        <dbReference type="EMBL" id="KAG0147354.1"/>
    </source>
</evidence>
<dbReference type="GO" id="GO:0070631">
    <property type="term" value="P:spindle pole body localization"/>
    <property type="evidence" value="ECO:0007669"/>
    <property type="project" value="TreeGrafter"/>
</dbReference>
<feature type="region of interest" description="Disordered" evidence="13">
    <location>
        <begin position="468"/>
        <end position="496"/>
    </location>
</feature>
<keyword evidence="4" id="KW-0813">Transport</keyword>
<reference evidence="15" key="1">
    <citation type="submission" date="2013-11" db="EMBL/GenBank/DDBJ databases">
        <title>Genome sequence of the fusiform rust pathogen reveals effectors for host alternation and coevolution with pine.</title>
        <authorList>
            <consortium name="DOE Joint Genome Institute"/>
            <person name="Smith K."/>
            <person name="Pendleton A."/>
            <person name="Kubisiak T."/>
            <person name="Anderson C."/>
            <person name="Salamov A."/>
            <person name="Aerts A."/>
            <person name="Riley R."/>
            <person name="Clum A."/>
            <person name="Lindquist E."/>
            <person name="Ence D."/>
            <person name="Campbell M."/>
            <person name="Kronenberg Z."/>
            <person name="Feau N."/>
            <person name="Dhillon B."/>
            <person name="Hamelin R."/>
            <person name="Burleigh J."/>
            <person name="Smith J."/>
            <person name="Yandell M."/>
            <person name="Nelson C."/>
            <person name="Grigoriev I."/>
            <person name="Davis J."/>
        </authorList>
    </citation>
    <scope>NUCLEOTIDE SEQUENCE</scope>
    <source>
        <strain evidence="15">G11</strain>
    </source>
</reference>
<keyword evidence="11 14" id="KW-0472">Membrane</keyword>
<evidence type="ECO:0000313" key="16">
    <source>
        <dbReference type="Proteomes" id="UP000886653"/>
    </source>
</evidence>
<gene>
    <name evidence="15" type="ORF">CROQUDRAFT_656286</name>
</gene>
<dbReference type="GO" id="GO:0005816">
    <property type="term" value="C:spindle pole body"/>
    <property type="evidence" value="ECO:0007669"/>
    <property type="project" value="TreeGrafter"/>
</dbReference>
<keyword evidence="8 14" id="KW-1133">Transmembrane helix</keyword>
<keyword evidence="6" id="KW-0509">mRNA transport</keyword>
<feature type="transmembrane region" description="Helical" evidence="14">
    <location>
        <begin position="210"/>
        <end position="229"/>
    </location>
</feature>
<evidence type="ECO:0000256" key="7">
    <source>
        <dbReference type="ARBA" id="ARBA00022927"/>
    </source>
</evidence>
<name>A0A9P6TD19_9BASI</name>
<comment type="similarity">
    <text evidence="3">Belongs to the NDC1 family.</text>
</comment>
<dbReference type="PANTHER" id="PTHR13269:SF6">
    <property type="entry name" value="NUCLEOPORIN NDC1"/>
    <property type="match status" value="1"/>
</dbReference>
<keyword evidence="10" id="KW-0906">Nuclear pore complex</keyword>
<dbReference type="GO" id="GO:0070762">
    <property type="term" value="C:nuclear pore transmembrane ring"/>
    <property type="evidence" value="ECO:0007669"/>
    <property type="project" value="TreeGrafter"/>
</dbReference>
<proteinExistence type="inferred from homology"/>
<evidence type="ECO:0000256" key="12">
    <source>
        <dbReference type="ARBA" id="ARBA00023242"/>
    </source>
</evidence>
<evidence type="ECO:0000256" key="14">
    <source>
        <dbReference type="SAM" id="Phobius"/>
    </source>
</evidence>
<feature type="transmembrane region" description="Helical" evidence="14">
    <location>
        <begin position="26"/>
        <end position="46"/>
    </location>
</feature>
<dbReference type="Proteomes" id="UP000886653">
    <property type="component" value="Unassembled WGS sequence"/>
</dbReference>
<evidence type="ECO:0000256" key="9">
    <source>
        <dbReference type="ARBA" id="ARBA00023010"/>
    </source>
</evidence>
<feature type="transmembrane region" description="Helical" evidence="14">
    <location>
        <begin position="156"/>
        <end position="175"/>
    </location>
</feature>
<evidence type="ECO:0000256" key="11">
    <source>
        <dbReference type="ARBA" id="ARBA00023136"/>
    </source>
</evidence>
<dbReference type="GO" id="GO:0051028">
    <property type="term" value="P:mRNA transport"/>
    <property type="evidence" value="ECO:0007669"/>
    <property type="project" value="UniProtKB-KW"/>
</dbReference>
<protein>
    <submittedName>
        <fullName evidence="15">Uncharacterized protein</fullName>
    </submittedName>
</protein>
<evidence type="ECO:0000256" key="5">
    <source>
        <dbReference type="ARBA" id="ARBA00022692"/>
    </source>
</evidence>
<organism evidence="15 16">
    <name type="scientific">Cronartium quercuum f. sp. fusiforme G11</name>
    <dbReference type="NCBI Taxonomy" id="708437"/>
    <lineage>
        <taxon>Eukaryota</taxon>
        <taxon>Fungi</taxon>
        <taxon>Dikarya</taxon>
        <taxon>Basidiomycota</taxon>
        <taxon>Pucciniomycotina</taxon>
        <taxon>Pucciniomycetes</taxon>
        <taxon>Pucciniales</taxon>
        <taxon>Coleosporiaceae</taxon>
        <taxon>Cronartium</taxon>
    </lineage>
</organism>